<dbReference type="EMBL" id="CP036498">
    <property type="protein sequence ID" value="QUS41153.1"/>
    <property type="molecule type" value="Genomic_DNA"/>
</dbReference>
<dbReference type="CDD" id="cd16359">
    <property type="entry name" value="VOC_BsCatE_like_C"/>
    <property type="match status" value="1"/>
</dbReference>
<dbReference type="InterPro" id="IPR029068">
    <property type="entry name" value="Glyas_Bleomycin-R_OHBP_Dase"/>
</dbReference>
<organism evidence="3 4">
    <name type="scientific">Tardiphaga alba</name>
    <dbReference type="NCBI Taxonomy" id="340268"/>
    <lineage>
        <taxon>Bacteria</taxon>
        <taxon>Pseudomonadati</taxon>
        <taxon>Pseudomonadota</taxon>
        <taxon>Alphaproteobacteria</taxon>
        <taxon>Hyphomicrobiales</taxon>
        <taxon>Nitrobacteraceae</taxon>
        <taxon>Tardiphaga</taxon>
    </lineage>
</organism>
<keyword evidence="1" id="KW-0732">Signal</keyword>
<feature type="domain" description="VOC" evidence="2">
    <location>
        <begin position="207"/>
        <end position="321"/>
    </location>
</feature>
<dbReference type="Proteomes" id="UP000682843">
    <property type="component" value="Chromosome"/>
</dbReference>
<dbReference type="Pfam" id="PF00903">
    <property type="entry name" value="Glyoxalase"/>
    <property type="match status" value="2"/>
</dbReference>
<feature type="domain" description="VOC" evidence="2">
    <location>
        <begin position="47"/>
        <end position="163"/>
    </location>
</feature>
<dbReference type="RefSeq" id="WP_211909756.1">
    <property type="nucleotide sequence ID" value="NZ_CP036498.1"/>
</dbReference>
<dbReference type="InterPro" id="IPR004360">
    <property type="entry name" value="Glyas_Fos-R_dOase_dom"/>
</dbReference>
<dbReference type="InterPro" id="IPR037523">
    <property type="entry name" value="VOC_core"/>
</dbReference>
<gene>
    <name evidence="3" type="ORF">RPMA_21630</name>
</gene>
<dbReference type="PROSITE" id="PS51819">
    <property type="entry name" value="VOC"/>
    <property type="match status" value="2"/>
</dbReference>
<feature type="chain" id="PRO_5047231448" evidence="1">
    <location>
        <begin position="22"/>
        <end position="321"/>
    </location>
</feature>
<evidence type="ECO:0000259" key="2">
    <source>
        <dbReference type="PROSITE" id="PS51819"/>
    </source>
</evidence>
<proteinExistence type="predicted"/>
<name>A0ABX8ABL1_9BRAD</name>
<feature type="signal peptide" evidence="1">
    <location>
        <begin position="1"/>
        <end position="21"/>
    </location>
</feature>
<dbReference type="PANTHER" id="PTHR43279">
    <property type="entry name" value="CATECHOL-2,3-DIOXYGENASE"/>
    <property type="match status" value="1"/>
</dbReference>
<dbReference type="PANTHER" id="PTHR43279:SF1">
    <property type="entry name" value="CATECHOL-2,3-DIOXYGENASE"/>
    <property type="match status" value="1"/>
</dbReference>
<dbReference type="InterPro" id="IPR006311">
    <property type="entry name" value="TAT_signal"/>
</dbReference>
<dbReference type="SUPFAM" id="SSF54593">
    <property type="entry name" value="Glyoxalase/Bleomycin resistance protein/Dihydroxybiphenyl dioxygenase"/>
    <property type="match status" value="2"/>
</dbReference>
<accession>A0ABX8ABL1</accession>
<dbReference type="Gene3D" id="3.10.180.10">
    <property type="entry name" value="2,3-Dihydroxybiphenyl 1,2-Dioxygenase, domain 1"/>
    <property type="match status" value="2"/>
</dbReference>
<evidence type="ECO:0000313" key="3">
    <source>
        <dbReference type="EMBL" id="QUS41153.1"/>
    </source>
</evidence>
<keyword evidence="4" id="KW-1185">Reference proteome</keyword>
<sequence>MTTRRAVLKLAAFAASNAALLGAVRAEGGGAGAVAAPLPFAQQTPMRIGTAALRVRDLGIVRRFYTDLLKLTTISEGPGEVVLGVDGVALLHLIHRPTAPLAGARGAGLYHTAFLMPSRADFARWLVHAALTRTQFTGFADHHVSEASYLDDPEGNGIEVYSDRPTASWLWVGDSVSMGSDRLDIDDIVKLTDTTRDQYDAAPKALRIGHMHLRVGDVMRARAFYEGVIGMERTRERGGAAFLSSGRYHHHLGINVWQSEGAGARDVDETGLAWFSLAVADDAVLADRRQRLAKAGIVHDAMATGFAVADPWGTQVRVLKA</sequence>
<protein>
    <submittedName>
        <fullName evidence="3">VOC family protein</fullName>
    </submittedName>
</protein>
<dbReference type="PROSITE" id="PS51318">
    <property type="entry name" value="TAT"/>
    <property type="match status" value="1"/>
</dbReference>
<evidence type="ECO:0000313" key="4">
    <source>
        <dbReference type="Proteomes" id="UP000682843"/>
    </source>
</evidence>
<evidence type="ECO:0000256" key="1">
    <source>
        <dbReference type="SAM" id="SignalP"/>
    </source>
</evidence>
<reference evidence="3 4" key="1">
    <citation type="submission" date="2019-02" db="EMBL/GenBank/DDBJ databases">
        <title>Emended description of the genus Rhodopseudomonas and description of Rhodopseudomonas albus sp. nov., a non-phototrophic, heavy-metal-tolerant bacterium isolated from garden soil.</title>
        <authorList>
            <person name="Bao Z."/>
            <person name="Cao W.W."/>
            <person name="Sato Y."/>
            <person name="Nishizawa T."/>
            <person name="Zhao J."/>
            <person name="Guo Y."/>
            <person name="Ohta H."/>
        </authorList>
    </citation>
    <scope>NUCLEOTIDE SEQUENCE [LARGE SCALE GENOMIC DNA]</scope>
    <source>
        <strain evidence="3 4">SK50-23</strain>
    </source>
</reference>